<gene>
    <name evidence="3" type="primary">LOC107922533</name>
</gene>
<dbReference type="RefSeq" id="XP_040960237.1">
    <property type="nucleotide sequence ID" value="XM_041104303.1"/>
</dbReference>
<evidence type="ECO:0000313" key="3">
    <source>
        <dbReference type="RefSeq" id="XP_040960237.1"/>
    </source>
</evidence>
<evidence type="ECO:0000256" key="1">
    <source>
        <dbReference type="SAM" id="MobiDB-lite"/>
    </source>
</evidence>
<reference evidence="2" key="1">
    <citation type="journal article" date="2020" name="Nat. Genet.">
        <title>Genomic diversifications of five Gossypium allopolyploid species and their impact on cotton improvement.</title>
        <authorList>
            <person name="Chen Z.J."/>
            <person name="Sreedasyam A."/>
            <person name="Ando A."/>
            <person name="Song Q."/>
            <person name="De Santiago L.M."/>
            <person name="Hulse-Kemp A.M."/>
            <person name="Ding M."/>
            <person name="Ye W."/>
            <person name="Kirkbride R.C."/>
            <person name="Jenkins J."/>
            <person name="Plott C."/>
            <person name="Lovell J."/>
            <person name="Lin Y.M."/>
            <person name="Vaughn R."/>
            <person name="Liu B."/>
            <person name="Simpson S."/>
            <person name="Scheffler B.E."/>
            <person name="Wen L."/>
            <person name="Saski C.A."/>
            <person name="Grover C.E."/>
            <person name="Hu G."/>
            <person name="Conover J.L."/>
            <person name="Carlson J.W."/>
            <person name="Shu S."/>
            <person name="Boston L.B."/>
            <person name="Williams M."/>
            <person name="Peterson D.G."/>
            <person name="McGee K."/>
            <person name="Jones D.C."/>
            <person name="Wendel J.F."/>
            <person name="Stelly D.M."/>
            <person name="Grimwood J."/>
            <person name="Schmutz J."/>
        </authorList>
    </citation>
    <scope>NUCLEOTIDE SEQUENCE [LARGE SCALE GENOMIC DNA]</scope>
    <source>
        <strain evidence="2">cv. TM-1</strain>
    </source>
</reference>
<dbReference type="Proteomes" id="UP000818029">
    <property type="component" value="Chromosome D11"/>
</dbReference>
<accession>A0ABM3AZK7</accession>
<evidence type="ECO:0000313" key="2">
    <source>
        <dbReference type="Proteomes" id="UP000818029"/>
    </source>
</evidence>
<name>A0ABM3AZK7_GOSHI</name>
<protein>
    <submittedName>
        <fullName evidence="3">Uncharacterized protein</fullName>
    </submittedName>
</protein>
<dbReference type="GeneID" id="107922533"/>
<keyword evidence="2" id="KW-1185">Reference proteome</keyword>
<feature type="region of interest" description="Disordered" evidence="1">
    <location>
        <begin position="27"/>
        <end position="93"/>
    </location>
</feature>
<organism evidence="2 3">
    <name type="scientific">Gossypium hirsutum</name>
    <name type="common">Upland cotton</name>
    <name type="synonym">Gossypium mexicanum</name>
    <dbReference type="NCBI Taxonomy" id="3635"/>
    <lineage>
        <taxon>Eukaryota</taxon>
        <taxon>Viridiplantae</taxon>
        <taxon>Streptophyta</taxon>
        <taxon>Embryophyta</taxon>
        <taxon>Tracheophyta</taxon>
        <taxon>Spermatophyta</taxon>
        <taxon>Magnoliopsida</taxon>
        <taxon>eudicotyledons</taxon>
        <taxon>Gunneridae</taxon>
        <taxon>Pentapetalae</taxon>
        <taxon>rosids</taxon>
        <taxon>malvids</taxon>
        <taxon>Malvales</taxon>
        <taxon>Malvaceae</taxon>
        <taxon>Malvoideae</taxon>
        <taxon>Gossypium</taxon>
    </lineage>
</organism>
<sequence length="238" mass="26862">MGVHKGHSLLSDHNRIRLARVEYLATTKAPRKKGNKWDNAGKYNKGHSKPITASRPKTETTRHQSPLKQESGVKPGVVRFDDSSSTENPLPSHIDNGVDMKLALITANTKRLQPVSGLLSALLVKQLQRFHKQVTEVTEVTTIAVPLRLLGFEDDNGEVRRKISAVSTRAHTRKSHQSSSFKLSPGEERKIRRQNYSTSPACFTIWEGSWRLCEFWVMRSAIVLKTDPCEYWKVGQHA</sequence>
<reference evidence="3" key="2">
    <citation type="submission" date="2025-08" db="UniProtKB">
        <authorList>
            <consortium name="RefSeq"/>
        </authorList>
    </citation>
    <scope>IDENTIFICATION</scope>
</reference>
<proteinExistence type="predicted"/>